<feature type="transmembrane region" description="Helical" evidence="2">
    <location>
        <begin position="42"/>
        <end position="64"/>
    </location>
</feature>
<feature type="compositionally biased region" description="Basic and acidic residues" evidence="1">
    <location>
        <begin position="239"/>
        <end position="264"/>
    </location>
</feature>
<feature type="region of interest" description="Disordered" evidence="1">
    <location>
        <begin position="129"/>
        <end position="266"/>
    </location>
</feature>
<dbReference type="Proteomes" id="UP000887574">
    <property type="component" value="Unplaced"/>
</dbReference>
<protein>
    <submittedName>
        <fullName evidence="4">Uncharacterized protein</fullName>
    </submittedName>
</protein>
<feature type="compositionally biased region" description="Basic and acidic residues" evidence="1">
    <location>
        <begin position="174"/>
        <end position="214"/>
    </location>
</feature>
<keyword evidence="2" id="KW-0472">Membrane</keyword>
<keyword evidence="3" id="KW-1185">Reference proteome</keyword>
<feature type="transmembrane region" description="Helical" evidence="2">
    <location>
        <begin position="85"/>
        <end position="106"/>
    </location>
</feature>
<dbReference type="WBParaSite" id="jg17425">
    <property type="protein sequence ID" value="jg17425"/>
    <property type="gene ID" value="jg17425"/>
</dbReference>
<evidence type="ECO:0000313" key="4">
    <source>
        <dbReference type="WBParaSite" id="jg17425"/>
    </source>
</evidence>
<keyword evidence="2" id="KW-0812">Transmembrane</keyword>
<proteinExistence type="predicted"/>
<feature type="compositionally biased region" description="Basic residues" evidence="1">
    <location>
        <begin position="216"/>
        <end position="238"/>
    </location>
</feature>
<organism evidence="3 4">
    <name type="scientific">Ditylenchus dipsaci</name>
    <dbReference type="NCBI Taxonomy" id="166011"/>
    <lineage>
        <taxon>Eukaryota</taxon>
        <taxon>Metazoa</taxon>
        <taxon>Ecdysozoa</taxon>
        <taxon>Nematoda</taxon>
        <taxon>Chromadorea</taxon>
        <taxon>Rhabditida</taxon>
        <taxon>Tylenchina</taxon>
        <taxon>Tylenchomorpha</taxon>
        <taxon>Sphaerularioidea</taxon>
        <taxon>Anguinidae</taxon>
        <taxon>Anguininae</taxon>
        <taxon>Ditylenchus</taxon>
    </lineage>
</organism>
<keyword evidence="2" id="KW-1133">Transmembrane helix</keyword>
<feature type="compositionally biased region" description="Basic and acidic residues" evidence="1">
    <location>
        <begin position="137"/>
        <end position="152"/>
    </location>
</feature>
<evidence type="ECO:0000256" key="2">
    <source>
        <dbReference type="SAM" id="Phobius"/>
    </source>
</evidence>
<evidence type="ECO:0000313" key="3">
    <source>
        <dbReference type="Proteomes" id="UP000887574"/>
    </source>
</evidence>
<accession>A0A915DAQ0</accession>
<feature type="compositionally biased region" description="Basic residues" evidence="1">
    <location>
        <begin position="156"/>
        <end position="173"/>
    </location>
</feature>
<reference evidence="4" key="1">
    <citation type="submission" date="2022-11" db="UniProtKB">
        <authorList>
            <consortium name="WormBaseParasite"/>
        </authorList>
    </citation>
    <scope>IDENTIFICATION</scope>
</reference>
<dbReference type="AlphaFoldDB" id="A0A915DAQ0"/>
<sequence>MISYTRNWHSAISRVYYLLSQKIIDKADLLEVCKNMASTASLLLSAIQAFHLLMFALCSCLILLQCGKGKKDKKEKRSLLSQRSLLLFLPLLVCLRYACLCSRSWWPCSSCYACCRACSSCRSRPSAAPAPAAAAPADKKPAEEKPAEERSLMQRKPTRNLRQRKRKPRRKKSAKEGSKKEDDKKSASKKDDKKSTSKKDDKKPEEAKKDDPKLIPRIRRMTRRRSPIPRKTTRKGREKGRQEGKPKKTDDKKDKPASKKEPKRMTLRRRLLRTRRMALTRNPSRVTLPNRTTRRRIGRGERRRQEGIASQSEHLPLLIRFDDSLFVPCIADQ</sequence>
<evidence type="ECO:0000256" key="1">
    <source>
        <dbReference type="SAM" id="MobiDB-lite"/>
    </source>
</evidence>
<name>A0A915DAQ0_9BILA</name>